<feature type="region of interest" description="Disordered" evidence="1">
    <location>
        <begin position="1"/>
        <end position="57"/>
    </location>
</feature>
<dbReference type="AlphaFoldDB" id="A0AAD4L8G7"/>
<comment type="caution">
    <text evidence="2">The sequence shown here is derived from an EMBL/GenBank/DDBJ whole genome shotgun (WGS) entry which is preliminary data.</text>
</comment>
<dbReference type="InterPro" id="IPR046521">
    <property type="entry name" value="DUF6698"/>
</dbReference>
<reference evidence="2" key="1">
    <citation type="submission" date="2022-01" db="EMBL/GenBank/DDBJ databases">
        <title>Comparative genomics reveals a dynamic genome evolution in the ectomycorrhizal milk-cap (Lactarius) mushrooms.</title>
        <authorList>
            <consortium name="DOE Joint Genome Institute"/>
            <person name="Lebreton A."/>
            <person name="Tang N."/>
            <person name="Kuo A."/>
            <person name="LaButti K."/>
            <person name="Drula E."/>
            <person name="Barry K."/>
            <person name="Clum A."/>
            <person name="Lipzen A."/>
            <person name="Mousain D."/>
            <person name="Ng V."/>
            <person name="Wang R."/>
            <person name="Wang X."/>
            <person name="Dai Y."/>
            <person name="Henrissat B."/>
            <person name="Grigoriev I.V."/>
            <person name="Guerin-Laguette A."/>
            <person name="Yu F."/>
            <person name="Martin F.M."/>
        </authorList>
    </citation>
    <scope>NUCLEOTIDE SEQUENCE</scope>
    <source>
        <strain evidence="2">QP</strain>
    </source>
</reference>
<accession>A0AAD4L8G7</accession>
<organism evidence="2 3">
    <name type="scientific">Lactarius akahatsu</name>
    <dbReference type="NCBI Taxonomy" id="416441"/>
    <lineage>
        <taxon>Eukaryota</taxon>
        <taxon>Fungi</taxon>
        <taxon>Dikarya</taxon>
        <taxon>Basidiomycota</taxon>
        <taxon>Agaricomycotina</taxon>
        <taxon>Agaricomycetes</taxon>
        <taxon>Russulales</taxon>
        <taxon>Russulaceae</taxon>
        <taxon>Lactarius</taxon>
    </lineage>
</organism>
<dbReference type="Proteomes" id="UP001201163">
    <property type="component" value="Unassembled WGS sequence"/>
</dbReference>
<evidence type="ECO:0000313" key="2">
    <source>
        <dbReference type="EMBL" id="KAH8981631.1"/>
    </source>
</evidence>
<dbReference type="Pfam" id="PF20414">
    <property type="entry name" value="DUF6698"/>
    <property type="match status" value="1"/>
</dbReference>
<keyword evidence="3" id="KW-1185">Reference proteome</keyword>
<protein>
    <submittedName>
        <fullName evidence="2">Uncharacterized protein</fullName>
    </submittedName>
</protein>
<sequence>MSQQMDVGLPKIPRGSPLVMTYPPPTPSSGGDDDASPRKRQRREPEDSDDESPVDHYEDALALIDDNYWKKKGMILGRCVEMWDRFNVMIEEGVSRNPTVDEDDMNTNLQYCLLTEVAPEMSKLVRRAGDHAGPEFSMCLDMAIDIGRKQARRIDANGIKSSIGLWPCINWEPAFPRSRHLMGFNHLTSGQLLCPVTLDWDNTNVREQLCRGVQDVTAADLPYFLWPKGAFEIQDPYKGFLRSDLLVMAYKHVFISPSSAKVANRSTRGGNAALHNISWVTFESVAYIATVVRFALSNDPVFVPGGQDPVTGQQSGFPYRDFYRELLIHKGFLEVEEELELLLQWWNEKIFPRTVYHTSTVNSHSIGAIMREQAKVKHAAREAAHEAAQAA</sequence>
<proteinExistence type="predicted"/>
<dbReference type="EMBL" id="JAKELL010000113">
    <property type="protein sequence ID" value="KAH8981631.1"/>
    <property type="molecule type" value="Genomic_DNA"/>
</dbReference>
<evidence type="ECO:0000256" key="1">
    <source>
        <dbReference type="SAM" id="MobiDB-lite"/>
    </source>
</evidence>
<name>A0AAD4L8G7_9AGAM</name>
<evidence type="ECO:0000313" key="3">
    <source>
        <dbReference type="Proteomes" id="UP001201163"/>
    </source>
</evidence>
<gene>
    <name evidence="2" type="ORF">EDB92DRAFT_1952984</name>
</gene>